<gene>
    <name evidence="1" type="ORF">Tci_691127</name>
</gene>
<accession>A0A699L3J9</accession>
<reference evidence="1" key="1">
    <citation type="journal article" date="2019" name="Sci. Rep.">
        <title>Draft genome of Tanacetum cinerariifolium, the natural source of mosquito coil.</title>
        <authorList>
            <person name="Yamashiro T."/>
            <person name="Shiraishi A."/>
            <person name="Satake H."/>
            <person name="Nakayama K."/>
        </authorList>
    </citation>
    <scope>NUCLEOTIDE SEQUENCE</scope>
</reference>
<organism evidence="1">
    <name type="scientific">Tanacetum cinerariifolium</name>
    <name type="common">Dalmatian daisy</name>
    <name type="synonym">Chrysanthemum cinerariifolium</name>
    <dbReference type="NCBI Taxonomy" id="118510"/>
    <lineage>
        <taxon>Eukaryota</taxon>
        <taxon>Viridiplantae</taxon>
        <taxon>Streptophyta</taxon>
        <taxon>Embryophyta</taxon>
        <taxon>Tracheophyta</taxon>
        <taxon>Spermatophyta</taxon>
        <taxon>Magnoliopsida</taxon>
        <taxon>eudicotyledons</taxon>
        <taxon>Gunneridae</taxon>
        <taxon>Pentapetalae</taxon>
        <taxon>asterids</taxon>
        <taxon>campanulids</taxon>
        <taxon>Asterales</taxon>
        <taxon>Asteraceae</taxon>
        <taxon>Asteroideae</taxon>
        <taxon>Anthemideae</taxon>
        <taxon>Anthemidinae</taxon>
        <taxon>Tanacetum</taxon>
    </lineage>
</organism>
<evidence type="ECO:0000313" key="1">
    <source>
        <dbReference type="EMBL" id="GFB19156.1"/>
    </source>
</evidence>
<comment type="caution">
    <text evidence="1">The sequence shown here is derived from an EMBL/GenBank/DDBJ whole genome shotgun (WGS) entry which is preliminary data.</text>
</comment>
<protein>
    <submittedName>
        <fullName evidence="1">Uncharacterized protein</fullName>
    </submittedName>
</protein>
<dbReference type="AlphaFoldDB" id="A0A699L3J9"/>
<dbReference type="EMBL" id="BKCJ010571961">
    <property type="protein sequence ID" value="GFB19156.1"/>
    <property type="molecule type" value="Genomic_DNA"/>
</dbReference>
<name>A0A699L3J9_TANCI</name>
<sequence length="148" mass="16931">MKGYFDILESLSMVFDAELSINTIISGLPVDYNQFMLSSVGHNAKKRNTFHSSLKKRPQKESPIVGLRERLNMRLHLQAIQRKQCASTTTQRGIGSVAAKNIERTSKTKRSKRVVTHGLNESRRLHHGELNLDMRKKKIMPVTRIGKY</sequence>
<proteinExistence type="predicted"/>